<organism evidence="1 2">
    <name type="scientific">Arachis hypogaea</name>
    <name type="common">Peanut</name>
    <dbReference type="NCBI Taxonomy" id="3818"/>
    <lineage>
        <taxon>Eukaryota</taxon>
        <taxon>Viridiplantae</taxon>
        <taxon>Streptophyta</taxon>
        <taxon>Embryophyta</taxon>
        <taxon>Tracheophyta</taxon>
        <taxon>Spermatophyta</taxon>
        <taxon>Magnoliopsida</taxon>
        <taxon>eudicotyledons</taxon>
        <taxon>Gunneridae</taxon>
        <taxon>Pentapetalae</taxon>
        <taxon>rosids</taxon>
        <taxon>fabids</taxon>
        <taxon>Fabales</taxon>
        <taxon>Fabaceae</taxon>
        <taxon>Papilionoideae</taxon>
        <taxon>50 kb inversion clade</taxon>
        <taxon>dalbergioids sensu lato</taxon>
        <taxon>Dalbergieae</taxon>
        <taxon>Pterocarpus clade</taxon>
        <taxon>Arachis</taxon>
    </lineage>
</organism>
<dbReference type="AlphaFoldDB" id="A0A445BIS9"/>
<evidence type="ECO:0008006" key="3">
    <source>
        <dbReference type="Google" id="ProtNLM"/>
    </source>
</evidence>
<dbReference type="EMBL" id="SDMP01000009">
    <property type="protein sequence ID" value="RYR38564.1"/>
    <property type="molecule type" value="Genomic_DNA"/>
</dbReference>
<protein>
    <recommendedName>
        <fullName evidence="3">PB1 domain-containing protein</fullName>
    </recommendedName>
</protein>
<comment type="caution">
    <text evidence="1">The sequence shown here is derived from an EMBL/GenBank/DDBJ whole genome shotgun (WGS) entry which is preliminary data.</text>
</comment>
<sequence>MASDESFVVLVHYRGSIKKKTRSGIKFTNKDLLSIFLKPSTSFAEFKSTILQTLGLQGVKRVEKLFYRIPVFVLRDDVKYDSFVISSDKDFQVLFHCRTCSSTMPVGSSSTVPVIAPEPDLVASPSFAVNLNRSCNALVGEVDHWGRLLLRRPVLLRWFRFSERLEHPMGLRMHCMMMMMMMMWSLPRLLMIATMGHHGRLQLWVGEHLVQLWTWMPWHLRGIPVYLLASGQETRKMLEVYLNFRSVNSFKIKRKSYLA</sequence>
<evidence type="ECO:0000313" key="1">
    <source>
        <dbReference type="EMBL" id="RYR38564.1"/>
    </source>
</evidence>
<name>A0A445BIS9_ARAHY</name>
<accession>A0A445BIS9</accession>
<gene>
    <name evidence="1" type="ORF">Ahy_A09g043616</name>
</gene>
<reference evidence="1 2" key="1">
    <citation type="submission" date="2019-01" db="EMBL/GenBank/DDBJ databases">
        <title>Sequencing of cultivated peanut Arachis hypogaea provides insights into genome evolution and oil improvement.</title>
        <authorList>
            <person name="Chen X."/>
        </authorList>
    </citation>
    <scope>NUCLEOTIDE SEQUENCE [LARGE SCALE GENOMIC DNA]</scope>
    <source>
        <strain evidence="2">cv. Fuhuasheng</strain>
        <tissue evidence="1">Leaves</tissue>
    </source>
</reference>
<evidence type="ECO:0000313" key="2">
    <source>
        <dbReference type="Proteomes" id="UP000289738"/>
    </source>
</evidence>
<keyword evidence="2" id="KW-1185">Reference proteome</keyword>
<dbReference type="Proteomes" id="UP000289738">
    <property type="component" value="Chromosome A09"/>
</dbReference>
<proteinExistence type="predicted"/>